<dbReference type="EMBL" id="QJKB01000021">
    <property type="protein sequence ID" value="PXX35273.1"/>
    <property type="molecule type" value="Genomic_DNA"/>
</dbReference>
<keyword evidence="1" id="KW-0812">Transmembrane</keyword>
<dbReference type="Pfam" id="PF09948">
    <property type="entry name" value="PpoB2"/>
    <property type="match status" value="1"/>
</dbReference>
<dbReference type="OrthoDB" id="980055at2"/>
<organism evidence="2 3">
    <name type="scientific">Undibacterium pigrum</name>
    <dbReference type="NCBI Taxonomy" id="401470"/>
    <lineage>
        <taxon>Bacteria</taxon>
        <taxon>Pseudomonadati</taxon>
        <taxon>Pseudomonadota</taxon>
        <taxon>Betaproteobacteria</taxon>
        <taxon>Burkholderiales</taxon>
        <taxon>Oxalobacteraceae</taxon>
        <taxon>Undibacterium</taxon>
    </lineage>
</organism>
<name>A0A318IKB3_9BURK</name>
<evidence type="ECO:0000256" key="1">
    <source>
        <dbReference type="SAM" id="Phobius"/>
    </source>
</evidence>
<evidence type="ECO:0000313" key="3">
    <source>
        <dbReference type="Proteomes" id="UP000247792"/>
    </source>
</evidence>
<feature type="transmembrane region" description="Helical" evidence="1">
    <location>
        <begin position="17"/>
        <end position="35"/>
    </location>
</feature>
<sequence>MLPAILRAALLSCPRPLLLISMAGWLGLAALQFGVRVPEYCGNLANIDLAYLANIGDRLVFVWHTTSKPAMMANWLLMLLAMMSPLLAQEITYLWQRSLARRRLRALLLFAIAYLLIWSLAGAFIMLASLVLRLATGDIRWCFAILLALALLWQISPAKQYCLNRCHSRPRLAAFGWQADRDSLRYGLQAAFWCGGTCWAWMLAATAAGPAHFPFMLITSAWLLIDRQAPGRVPAWQLPYSLRWYRPA</sequence>
<keyword evidence="1" id="KW-0472">Membrane</keyword>
<accession>A0A318IKB3</accession>
<protein>
    <submittedName>
        <fullName evidence="2">Putative metal-binding integral membrane protein DUF2182</fullName>
    </submittedName>
</protein>
<dbReference type="AlphaFoldDB" id="A0A318IKB3"/>
<evidence type="ECO:0000313" key="2">
    <source>
        <dbReference type="EMBL" id="PXX35273.1"/>
    </source>
</evidence>
<feature type="transmembrane region" description="Helical" evidence="1">
    <location>
        <begin position="75"/>
        <end position="95"/>
    </location>
</feature>
<dbReference type="RefSeq" id="WP_110258258.1">
    <property type="nucleotide sequence ID" value="NZ_QJKB01000021.1"/>
</dbReference>
<dbReference type="Proteomes" id="UP000247792">
    <property type="component" value="Unassembled WGS sequence"/>
</dbReference>
<comment type="caution">
    <text evidence="2">The sequence shown here is derived from an EMBL/GenBank/DDBJ whole genome shotgun (WGS) entry which is preliminary data.</text>
</comment>
<gene>
    <name evidence="2" type="ORF">DFR42_1218</name>
</gene>
<feature type="transmembrane region" description="Helical" evidence="1">
    <location>
        <begin position="107"/>
        <end position="132"/>
    </location>
</feature>
<feature type="transmembrane region" description="Helical" evidence="1">
    <location>
        <begin position="138"/>
        <end position="155"/>
    </location>
</feature>
<reference evidence="2 3" key="1">
    <citation type="submission" date="2018-05" db="EMBL/GenBank/DDBJ databases">
        <title>Genomic Encyclopedia of Type Strains, Phase IV (KMG-IV): sequencing the most valuable type-strain genomes for metagenomic binning, comparative biology and taxonomic classification.</title>
        <authorList>
            <person name="Goeker M."/>
        </authorList>
    </citation>
    <scope>NUCLEOTIDE SEQUENCE [LARGE SCALE GENOMIC DNA]</scope>
    <source>
        <strain evidence="2 3">DSM 19792</strain>
    </source>
</reference>
<keyword evidence="1" id="KW-1133">Transmembrane helix</keyword>
<keyword evidence="3" id="KW-1185">Reference proteome</keyword>
<dbReference type="InterPro" id="IPR018688">
    <property type="entry name" value="PpoB2-like"/>
</dbReference>
<proteinExistence type="predicted"/>